<evidence type="ECO:0000313" key="2">
    <source>
        <dbReference type="Proteomes" id="UP001316803"/>
    </source>
</evidence>
<dbReference type="Proteomes" id="UP001316803">
    <property type="component" value="Unassembled WGS sequence"/>
</dbReference>
<comment type="caution">
    <text evidence="1">The sequence shown here is derived from an EMBL/GenBank/DDBJ whole genome shotgun (WGS) entry which is preliminary data.</text>
</comment>
<keyword evidence="2" id="KW-1185">Reference proteome</keyword>
<dbReference type="AlphaFoldDB" id="A0AAN8EC70"/>
<organism evidence="1 2">
    <name type="scientific">Knufia fluminis</name>
    <dbReference type="NCBI Taxonomy" id="191047"/>
    <lineage>
        <taxon>Eukaryota</taxon>
        <taxon>Fungi</taxon>
        <taxon>Dikarya</taxon>
        <taxon>Ascomycota</taxon>
        <taxon>Pezizomycotina</taxon>
        <taxon>Eurotiomycetes</taxon>
        <taxon>Chaetothyriomycetidae</taxon>
        <taxon>Chaetothyriales</taxon>
        <taxon>Trichomeriaceae</taxon>
        <taxon>Knufia</taxon>
    </lineage>
</organism>
<sequence length="157" mass="17425">MSKPRSRVGVFNAQPTDQSNVFIDRKSLDTTLPTPKRLFRRMPFPCIHAEITASVGETLESFEQEAALASAILFQTGQKPGEDDVFSFKFNMSSTVPAAKRSATQTARYQRREASPPDITPKILLPVRRDDPPIDDAYAIACADAIDKAQRTVKLAR</sequence>
<protein>
    <submittedName>
        <fullName evidence="1">Uncharacterized protein</fullName>
    </submittedName>
</protein>
<proteinExistence type="predicted"/>
<name>A0AAN8EC70_9EURO</name>
<accession>A0AAN8EC70</accession>
<dbReference type="EMBL" id="JAKLMC020000018">
    <property type="protein sequence ID" value="KAK5951753.1"/>
    <property type="molecule type" value="Genomic_DNA"/>
</dbReference>
<reference evidence="1 2" key="1">
    <citation type="submission" date="2022-12" db="EMBL/GenBank/DDBJ databases">
        <title>Genomic features and morphological characterization of a novel Knufia sp. strain isolated from spacecraft assembly facility.</title>
        <authorList>
            <person name="Teixeira M."/>
            <person name="Chander A.M."/>
            <person name="Stajich J.E."/>
            <person name="Venkateswaran K."/>
        </authorList>
    </citation>
    <scope>NUCLEOTIDE SEQUENCE [LARGE SCALE GENOMIC DNA]</scope>
    <source>
        <strain evidence="1 2">FJI-L2-BK-P2</strain>
    </source>
</reference>
<gene>
    <name evidence="1" type="ORF">OHC33_007045</name>
</gene>
<evidence type="ECO:0000313" key="1">
    <source>
        <dbReference type="EMBL" id="KAK5951753.1"/>
    </source>
</evidence>